<keyword evidence="2" id="KW-0805">Transcription regulation</keyword>
<dbReference type="Proteomes" id="UP000807115">
    <property type="component" value="Chromosome 3"/>
</dbReference>
<feature type="domain" description="WRKY" evidence="7">
    <location>
        <begin position="162"/>
        <end position="221"/>
    </location>
</feature>
<dbReference type="InterPro" id="IPR003657">
    <property type="entry name" value="WRKY_dom"/>
</dbReference>
<comment type="caution">
    <text evidence="8">The sequence shown here is derived from an EMBL/GenBank/DDBJ whole genome shotgun (WGS) entry which is preliminary data.</text>
</comment>
<sequence>MGDGDYGLHPEPGAADVAVWPGELDEQLITELLSDDSLLLGTLPPPQQVPAGDDPEEQHCSRDTGGASSAPAAPCISGGGTAAEHRELLPQPEAVSRALCSVYTGPTIRDIEKALSTTRPYPWSWSSSRYSPTMHLGRLGALSRAPEKYTTKVRSCGGKTPSDGYKWRKYGQKSIKNNPHPRSYYKCTSSRCGAKKHVEKSTEDPEMLMVTYEGPHLHGPQPLFPRRQWLSIDLSGAAAAAAAASKTKQQQARVSSSSSPAASAALATSDDGGGGWPPSQQTTTRGRDTEAARGGPTAAAGETATPGPPQIGRAGDAVSTQPRLVLTADSCDDGSAASVPPPWASAAFPHCDSPPMMTWSCPDFPFAWSPDEAPLLL</sequence>
<dbReference type="PROSITE" id="PS50811">
    <property type="entry name" value="WRKY"/>
    <property type="match status" value="1"/>
</dbReference>
<keyword evidence="5" id="KW-0539">Nucleus</keyword>
<proteinExistence type="predicted"/>
<dbReference type="GO" id="GO:0005634">
    <property type="term" value="C:nucleus"/>
    <property type="evidence" value="ECO:0007669"/>
    <property type="project" value="UniProtKB-SubCell"/>
</dbReference>
<dbReference type="Gene3D" id="2.20.25.80">
    <property type="entry name" value="WRKY domain"/>
    <property type="match status" value="1"/>
</dbReference>
<evidence type="ECO:0000259" key="7">
    <source>
        <dbReference type="PROSITE" id="PS50811"/>
    </source>
</evidence>
<accession>A0A921RH86</accession>
<dbReference type="OrthoDB" id="652816at2759"/>
<feature type="region of interest" description="Disordered" evidence="6">
    <location>
        <begin position="248"/>
        <end position="317"/>
    </location>
</feature>
<organism evidence="8 9">
    <name type="scientific">Sorghum bicolor</name>
    <name type="common">Sorghum</name>
    <name type="synonym">Sorghum vulgare</name>
    <dbReference type="NCBI Taxonomy" id="4558"/>
    <lineage>
        <taxon>Eukaryota</taxon>
        <taxon>Viridiplantae</taxon>
        <taxon>Streptophyta</taxon>
        <taxon>Embryophyta</taxon>
        <taxon>Tracheophyta</taxon>
        <taxon>Spermatophyta</taxon>
        <taxon>Magnoliopsida</taxon>
        <taxon>Liliopsida</taxon>
        <taxon>Poales</taxon>
        <taxon>Poaceae</taxon>
        <taxon>PACMAD clade</taxon>
        <taxon>Panicoideae</taxon>
        <taxon>Andropogonodae</taxon>
        <taxon>Andropogoneae</taxon>
        <taxon>Sorghinae</taxon>
        <taxon>Sorghum</taxon>
    </lineage>
</organism>
<protein>
    <recommendedName>
        <fullName evidence="7">WRKY domain-containing protein</fullName>
    </recommendedName>
</protein>
<dbReference type="InterPro" id="IPR044810">
    <property type="entry name" value="WRKY_plant"/>
</dbReference>
<feature type="compositionally biased region" description="Low complexity" evidence="6">
    <location>
        <begin position="255"/>
        <end position="269"/>
    </location>
</feature>
<keyword evidence="4" id="KW-0804">Transcription</keyword>
<dbReference type="PANTHER" id="PTHR31221">
    <property type="entry name" value="WRKY TRANSCRIPTION FACTOR PROTEIN 1-RELATED"/>
    <property type="match status" value="1"/>
</dbReference>
<evidence type="ECO:0000256" key="1">
    <source>
        <dbReference type="ARBA" id="ARBA00004123"/>
    </source>
</evidence>
<dbReference type="SMART" id="SM00774">
    <property type="entry name" value="WRKY"/>
    <property type="match status" value="1"/>
</dbReference>
<keyword evidence="3" id="KW-0238">DNA-binding</keyword>
<evidence type="ECO:0000256" key="4">
    <source>
        <dbReference type="ARBA" id="ARBA00023163"/>
    </source>
</evidence>
<dbReference type="GO" id="GO:0003700">
    <property type="term" value="F:DNA-binding transcription factor activity"/>
    <property type="evidence" value="ECO:0007669"/>
    <property type="project" value="InterPro"/>
</dbReference>
<name>A0A921RH86_SORBI</name>
<dbReference type="EMBL" id="CM027682">
    <property type="protein sequence ID" value="KAG0540107.1"/>
    <property type="molecule type" value="Genomic_DNA"/>
</dbReference>
<dbReference type="KEGG" id="sbi:8058893"/>
<dbReference type="Pfam" id="PF03106">
    <property type="entry name" value="WRKY"/>
    <property type="match status" value="1"/>
</dbReference>
<reference evidence="8" key="1">
    <citation type="journal article" date="2019" name="BMC Genomics">
        <title>A new reference genome for Sorghum bicolor reveals high levels of sequence similarity between sweet and grain genotypes: implications for the genetics of sugar metabolism.</title>
        <authorList>
            <person name="Cooper E.A."/>
            <person name="Brenton Z.W."/>
            <person name="Flinn B.S."/>
            <person name="Jenkins J."/>
            <person name="Shu S."/>
            <person name="Flowers D."/>
            <person name="Luo F."/>
            <person name="Wang Y."/>
            <person name="Xia P."/>
            <person name="Barry K."/>
            <person name="Daum C."/>
            <person name="Lipzen A."/>
            <person name="Yoshinaga Y."/>
            <person name="Schmutz J."/>
            <person name="Saski C."/>
            <person name="Vermerris W."/>
            <person name="Kresovich S."/>
        </authorList>
    </citation>
    <scope>NUCLEOTIDE SEQUENCE</scope>
</reference>
<evidence type="ECO:0000256" key="2">
    <source>
        <dbReference type="ARBA" id="ARBA00023015"/>
    </source>
</evidence>
<evidence type="ECO:0000256" key="5">
    <source>
        <dbReference type="ARBA" id="ARBA00023242"/>
    </source>
</evidence>
<feature type="compositionally biased region" description="Low complexity" evidence="6">
    <location>
        <begin position="292"/>
        <end position="305"/>
    </location>
</feature>
<dbReference type="InterPro" id="IPR036576">
    <property type="entry name" value="WRKY_dom_sf"/>
</dbReference>
<evidence type="ECO:0000256" key="3">
    <source>
        <dbReference type="ARBA" id="ARBA00023125"/>
    </source>
</evidence>
<comment type="subcellular location">
    <subcellularLocation>
        <location evidence="1">Nucleus</location>
    </subcellularLocation>
</comment>
<evidence type="ECO:0000313" key="9">
    <source>
        <dbReference type="Proteomes" id="UP000807115"/>
    </source>
</evidence>
<dbReference type="SUPFAM" id="SSF118290">
    <property type="entry name" value="WRKY DNA-binding domain"/>
    <property type="match status" value="1"/>
</dbReference>
<feature type="region of interest" description="Disordered" evidence="6">
    <location>
        <begin position="39"/>
        <end position="81"/>
    </location>
</feature>
<reference evidence="8" key="2">
    <citation type="submission" date="2020-10" db="EMBL/GenBank/DDBJ databases">
        <authorList>
            <person name="Cooper E.A."/>
            <person name="Brenton Z.W."/>
            <person name="Flinn B.S."/>
            <person name="Jenkins J."/>
            <person name="Shu S."/>
            <person name="Flowers D."/>
            <person name="Luo F."/>
            <person name="Wang Y."/>
            <person name="Xia P."/>
            <person name="Barry K."/>
            <person name="Daum C."/>
            <person name="Lipzen A."/>
            <person name="Yoshinaga Y."/>
            <person name="Schmutz J."/>
            <person name="Saski C."/>
            <person name="Vermerris W."/>
            <person name="Kresovich S."/>
        </authorList>
    </citation>
    <scope>NUCLEOTIDE SEQUENCE</scope>
</reference>
<dbReference type="GO" id="GO:0043565">
    <property type="term" value="F:sequence-specific DNA binding"/>
    <property type="evidence" value="ECO:0007669"/>
    <property type="project" value="InterPro"/>
</dbReference>
<dbReference type="PANTHER" id="PTHR31221:SF38">
    <property type="entry name" value="WRKY DOMAIN-CONTAINING PROTEIN"/>
    <property type="match status" value="1"/>
</dbReference>
<gene>
    <name evidence="8" type="ORF">BDA96_03G380300</name>
</gene>
<evidence type="ECO:0000256" key="6">
    <source>
        <dbReference type="SAM" id="MobiDB-lite"/>
    </source>
</evidence>
<dbReference type="AlphaFoldDB" id="A0A921RH86"/>
<evidence type="ECO:0000313" key="8">
    <source>
        <dbReference type="EMBL" id="KAG0540107.1"/>
    </source>
</evidence>